<sequence length="60" mass="6799">MKAIARREHNKTAVLAAMHGIKLDLYQRVKPVSEKSLESAAIETEKILKQKQAEIKNGKR</sequence>
<comment type="caution">
    <text evidence="1">The sequence shown here is derived from an EMBL/GenBank/DDBJ whole genome shotgun (WGS) entry which is preliminary data.</text>
</comment>
<gene>
    <name evidence="1" type="ORF">S01H1_62579</name>
</gene>
<evidence type="ECO:0000313" key="1">
    <source>
        <dbReference type="EMBL" id="GAG41635.1"/>
    </source>
</evidence>
<dbReference type="AlphaFoldDB" id="X0XEW0"/>
<dbReference type="EMBL" id="BARS01041115">
    <property type="protein sequence ID" value="GAG41635.1"/>
    <property type="molecule type" value="Genomic_DNA"/>
</dbReference>
<organism evidence="1">
    <name type="scientific">marine sediment metagenome</name>
    <dbReference type="NCBI Taxonomy" id="412755"/>
    <lineage>
        <taxon>unclassified sequences</taxon>
        <taxon>metagenomes</taxon>
        <taxon>ecological metagenomes</taxon>
    </lineage>
</organism>
<name>X0XEW0_9ZZZZ</name>
<accession>X0XEW0</accession>
<protein>
    <submittedName>
        <fullName evidence="1">Uncharacterized protein</fullName>
    </submittedName>
</protein>
<reference evidence="1" key="1">
    <citation type="journal article" date="2014" name="Front. Microbiol.">
        <title>High frequency of phylogenetically diverse reductive dehalogenase-homologous genes in deep subseafloor sedimentary metagenomes.</title>
        <authorList>
            <person name="Kawai M."/>
            <person name="Futagami T."/>
            <person name="Toyoda A."/>
            <person name="Takaki Y."/>
            <person name="Nishi S."/>
            <person name="Hori S."/>
            <person name="Arai W."/>
            <person name="Tsubouchi T."/>
            <person name="Morono Y."/>
            <person name="Uchiyama I."/>
            <person name="Ito T."/>
            <person name="Fujiyama A."/>
            <person name="Inagaki F."/>
            <person name="Takami H."/>
        </authorList>
    </citation>
    <scope>NUCLEOTIDE SEQUENCE</scope>
    <source>
        <strain evidence="1">Expedition CK06-06</strain>
    </source>
</reference>
<proteinExistence type="predicted"/>